<sequence>MISGQPITGSATTAGPSAAIYGNKPKPPSLTLPLTSSLLPPSSNNSIYNTHHRKSPSEIPNQPTQNLQVQPPQSPSASRHSWHPDSMASQHPSSQSLPPQYQQQQQQQQQRQQDWKEKGAARLVKTEKDENGNVISTHIIKRGVEDFEFGKTLGIGSYSTVVGATDKQTQQTYAIKILDKRHIIKEKKVKYVEIEKNTLSRLRDHPGIVSLHYTFQDESSLYFVLDYAANGELLSLIKKMGSLDEACTQYYSAQILDALEFMHFRGVIHRDLKPENILLDEKMRVKITDFGTACLLSNEVDSQGNKLPTYPQNHRTNSFVGTAEYVSPELLSDKVQGKECDVWAFGCILYQLIAGMPPFKAANEYLTFKKIVKLDYRFPPGFPSRLKDLVRRVLVFDPRQRYDIPRIKAHPFYDGFDWNRKNLWKQKHPRIMPYRPSSSSTLPSVSRSASNPIGQAGPYASSSSNLVQSSSSSAGSRTIPNNPRSASTGNILTSNPNYYNPVNNSKNAAMAAVKQQQQQQQQTQPTQQLQPNLQNVQYPPQPRPINSQLREQQHFQPPPSQQQPSPPKHYPQLQQPAAPLQQQQQQQQSKQPVMKNASPNLNDSNRSSFSEAVKPLELPPMSSVDTEYAWLLQGSSERVLRVGHVSVMSASVPGSGGSGSSDDHGLISKLFTNRKRKRVLLVTTKGRLLVVSAHDTRGAAKLEIQLANPTTVVKEMTKPGFFTVVANNKAFTFEDLNSNSSNGGTSAWIGAFNRAKQYVENAREVASARSQSAVSAAVIAARKSTDGSRRPRA</sequence>
<proteinExistence type="predicted"/>
<name>A0ACB6V348_9ASCO</name>
<organism evidence="1 2">
    <name type="scientific">Geotrichum galactomycetum</name>
    <dbReference type="NCBI Taxonomy" id="27317"/>
    <lineage>
        <taxon>Eukaryota</taxon>
        <taxon>Fungi</taxon>
        <taxon>Dikarya</taxon>
        <taxon>Ascomycota</taxon>
        <taxon>Saccharomycotina</taxon>
        <taxon>Dipodascomycetes</taxon>
        <taxon>Dipodascales</taxon>
        <taxon>Dipodascaceae</taxon>
        <taxon>Geotrichum</taxon>
    </lineage>
</organism>
<dbReference type="EMBL" id="QVQA01000091">
    <property type="protein sequence ID" value="KAF5096372.1"/>
    <property type="molecule type" value="Genomic_DNA"/>
</dbReference>
<reference evidence="1 2" key="1">
    <citation type="journal article" date="2020" name="Front. Microbiol.">
        <title>Phenotypic and Genetic Characterization of the Cheese Ripening Yeast Geotrichum candidum.</title>
        <authorList>
            <person name="Perkins V."/>
            <person name="Vignola S."/>
            <person name="Lessard M.H."/>
            <person name="Plante P.L."/>
            <person name="Corbeil J."/>
            <person name="Dugat-Bony E."/>
            <person name="Frenette M."/>
            <person name="Labrie S."/>
        </authorList>
    </citation>
    <scope>NUCLEOTIDE SEQUENCE [LARGE SCALE GENOMIC DNA]</scope>
    <source>
        <strain evidence="1 2">LMA-1147</strain>
    </source>
</reference>
<dbReference type="Proteomes" id="UP000744676">
    <property type="component" value="Unassembled WGS sequence"/>
</dbReference>
<comment type="caution">
    <text evidence="1">The sequence shown here is derived from an EMBL/GenBank/DDBJ whole genome shotgun (WGS) entry which is preliminary data.</text>
</comment>
<keyword evidence="2" id="KW-1185">Reference proteome</keyword>
<accession>A0ACB6V348</accession>
<protein>
    <submittedName>
        <fullName evidence="1">Uncharacterized protein</fullName>
    </submittedName>
</protein>
<evidence type="ECO:0000313" key="1">
    <source>
        <dbReference type="EMBL" id="KAF5096372.1"/>
    </source>
</evidence>
<evidence type="ECO:0000313" key="2">
    <source>
        <dbReference type="Proteomes" id="UP000744676"/>
    </source>
</evidence>
<gene>
    <name evidence="1" type="ORF">D0Z00_002796</name>
</gene>